<sequence length="40" mass="4657">MENTINHQEQEDLTDTLIAISVIARLLARKLQKTNYKESQ</sequence>
<gene>
    <name evidence="1" type="ORF">NCTC9828_01442</name>
</gene>
<organism evidence="1 2">
    <name type="scientific">Streptococcus agalactiae</name>
    <dbReference type="NCBI Taxonomy" id="1311"/>
    <lineage>
        <taxon>Bacteria</taxon>
        <taxon>Bacillati</taxon>
        <taxon>Bacillota</taxon>
        <taxon>Bacilli</taxon>
        <taxon>Lactobacillales</taxon>
        <taxon>Streptococcaceae</taxon>
        <taxon>Streptococcus</taxon>
    </lineage>
</organism>
<dbReference type="EMBL" id="UHEW01000005">
    <property type="protein sequence ID" value="SUN29166.1"/>
    <property type="molecule type" value="Genomic_DNA"/>
</dbReference>
<name>A0AB74H5A3_STRAG</name>
<comment type="caution">
    <text evidence="1">The sequence shown here is derived from an EMBL/GenBank/DDBJ whole genome shotgun (WGS) entry which is preliminary data.</text>
</comment>
<reference evidence="1 2" key="1">
    <citation type="submission" date="2018-06" db="EMBL/GenBank/DDBJ databases">
        <authorList>
            <consortium name="Pathogen Informatics"/>
            <person name="Doyle S."/>
        </authorList>
    </citation>
    <scope>NUCLEOTIDE SEQUENCE [LARGE SCALE GENOMIC DNA]</scope>
    <source>
        <strain evidence="1 2">NCTC9828</strain>
    </source>
</reference>
<proteinExistence type="predicted"/>
<dbReference type="RefSeq" id="WP_258862187.1">
    <property type="nucleotide sequence ID" value="NZ_UHEW01000005.1"/>
</dbReference>
<dbReference type="Proteomes" id="UP000255140">
    <property type="component" value="Unassembled WGS sequence"/>
</dbReference>
<dbReference type="AlphaFoldDB" id="A0AB74H5A3"/>
<evidence type="ECO:0000313" key="2">
    <source>
        <dbReference type="Proteomes" id="UP000255140"/>
    </source>
</evidence>
<accession>A0AB74H5A3</accession>
<protein>
    <recommendedName>
        <fullName evidence="3">Phage protein</fullName>
    </recommendedName>
</protein>
<evidence type="ECO:0000313" key="1">
    <source>
        <dbReference type="EMBL" id="SUN29166.1"/>
    </source>
</evidence>
<evidence type="ECO:0008006" key="3">
    <source>
        <dbReference type="Google" id="ProtNLM"/>
    </source>
</evidence>